<dbReference type="GO" id="GO:0032259">
    <property type="term" value="P:methylation"/>
    <property type="evidence" value="ECO:0007669"/>
    <property type="project" value="UniProtKB-KW"/>
</dbReference>
<comment type="catalytic activity">
    <reaction evidence="6">
        <text>a 2'-deoxyadenosine in DNA + S-adenosyl-L-methionine = an N(6)-methyl-2'-deoxyadenosine in DNA + S-adenosyl-L-homocysteine + H(+)</text>
        <dbReference type="Rhea" id="RHEA:15197"/>
        <dbReference type="Rhea" id="RHEA-COMP:12418"/>
        <dbReference type="Rhea" id="RHEA-COMP:12419"/>
        <dbReference type="ChEBI" id="CHEBI:15378"/>
        <dbReference type="ChEBI" id="CHEBI:57856"/>
        <dbReference type="ChEBI" id="CHEBI:59789"/>
        <dbReference type="ChEBI" id="CHEBI:90615"/>
        <dbReference type="ChEBI" id="CHEBI:90616"/>
        <dbReference type="EC" id="2.1.1.72"/>
    </reaction>
</comment>
<accession>A0A3B1BIM5</accession>
<dbReference type="InterPro" id="IPR029063">
    <property type="entry name" value="SAM-dependent_MTases_sf"/>
</dbReference>
<dbReference type="InterPro" id="IPR002052">
    <property type="entry name" value="DNA_methylase_N6_adenine_CS"/>
</dbReference>
<dbReference type="SUPFAM" id="SSF53335">
    <property type="entry name" value="S-adenosyl-L-methionine-dependent methyltransferases"/>
    <property type="match status" value="1"/>
</dbReference>
<dbReference type="InterPro" id="IPR038333">
    <property type="entry name" value="T1MK-like_N_sf"/>
</dbReference>
<feature type="domain" description="DNA methylase adenine-specific" evidence="7">
    <location>
        <begin position="140"/>
        <end position="444"/>
    </location>
</feature>
<evidence type="ECO:0000256" key="4">
    <source>
        <dbReference type="ARBA" id="ARBA00022691"/>
    </source>
</evidence>
<dbReference type="PRINTS" id="PR00507">
    <property type="entry name" value="N12N6MTFRASE"/>
</dbReference>
<dbReference type="GO" id="GO:0003677">
    <property type="term" value="F:DNA binding"/>
    <property type="evidence" value="ECO:0007669"/>
    <property type="project" value="InterPro"/>
</dbReference>
<dbReference type="EC" id="2.1.1.72" evidence="1"/>
<keyword evidence="3 9" id="KW-0808">Transferase</keyword>
<reference evidence="9" key="1">
    <citation type="submission" date="2018-06" db="EMBL/GenBank/DDBJ databases">
        <authorList>
            <person name="Zhirakovskaya E."/>
        </authorList>
    </citation>
    <scope>NUCLEOTIDE SEQUENCE</scope>
</reference>
<keyword evidence="4" id="KW-0949">S-adenosyl-L-methionine</keyword>
<dbReference type="Gene3D" id="3.40.50.150">
    <property type="entry name" value="Vaccinia Virus protein VP39"/>
    <property type="match status" value="1"/>
</dbReference>
<dbReference type="PANTHER" id="PTHR42933">
    <property type="entry name" value="SLR6095 PROTEIN"/>
    <property type="match status" value="1"/>
</dbReference>
<sequence length="476" mass="54154">MSNISGIVKSARKIMRQDTGTGSDELRILQLSWMLFLKIFSDKDKELELLVDDYTSPISEELHWDEWASDDEGMTGDELLKFVDQKLFPTLSSIDLSTGNRRAVLVHEVFDNNYNYMKSGIHLRQVINKLNEIDFNNSKDKHVFGQIYETFLSELQSAGTLGEFYTPRAITDLMTELVNPQHGEKVLDPACGTGGFLTTTIEHLKEQAANIKQREAIAQNVTGWEYKPLPYMLANTNLILHDITTPNIRFGDSLERPLTEYGKKDRVDVILANPPFGGVVSNNNENNFPQTYRTKESADLFLILMIHLLKKGGRSAIVLPDGSLTGDGVKQRIRQKLLEDCNLHTIIRLPNSVFQPYASVATNLLFFTKGEPTKNVWYYQHTLPEGYKAYSKTKPIQLAEFDGLKQWWNKRAANEQAWQVDIKTIIESGYNLDIKNPHQPEEEKQYTSGELLDLMHQSFGKSDELLAQLKMELSSG</sequence>
<dbReference type="Gene3D" id="1.20.1260.30">
    <property type="match status" value="1"/>
</dbReference>
<evidence type="ECO:0000259" key="7">
    <source>
        <dbReference type="Pfam" id="PF02384"/>
    </source>
</evidence>
<dbReference type="EMBL" id="UOFY01000005">
    <property type="protein sequence ID" value="VAX06065.1"/>
    <property type="molecule type" value="Genomic_DNA"/>
</dbReference>
<organism evidence="9">
    <name type="scientific">hydrothermal vent metagenome</name>
    <dbReference type="NCBI Taxonomy" id="652676"/>
    <lineage>
        <taxon>unclassified sequences</taxon>
        <taxon>metagenomes</taxon>
        <taxon>ecological metagenomes</taxon>
    </lineage>
</organism>
<dbReference type="Pfam" id="PF12161">
    <property type="entry name" value="HsdM_N"/>
    <property type="match status" value="1"/>
</dbReference>
<name>A0A3B1BIM5_9ZZZZ</name>
<protein>
    <recommendedName>
        <fullName evidence="1">site-specific DNA-methyltransferase (adenine-specific)</fullName>
        <ecNumber evidence="1">2.1.1.72</ecNumber>
    </recommendedName>
</protein>
<evidence type="ECO:0000256" key="1">
    <source>
        <dbReference type="ARBA" id="ARBA00011900"/>
    </source>
</evidence>
<dbReference type="Pfam" id="PF02384">
    <property type="entry name" value="N6_Mtase"/>
    <property type="match status" value="1"/>
</dbReference>
<evidence type="ECO:0000256" key="2">
    <source>
        <dbReference type="ARBA" id="ARBA00022603"/>
    </source>
</evidence>
<feature type="domain" description="N6 adenine-specific DNA methyltransferase N-terminal" evidence="8">
    <location>
        <begin position="8"/>
        <end position="130"/>
    </location>
</feature>
<evidence type="ECO:0000256" key="3">
    <source>
        <dbReference type="ARBA" id="ARBA00022679"/>
    </source>
</evidence>
<evidence type="ECO:0000313" key="9">
    <source>
        <dbReference type="EMBL" id="VAX06065.1"/>
    </source>
</evidence>
<dbReference type="InterPro" id="IPR003356">
    <property type="entry name" value="DNA_methylase_A-5"/>
</dbReference>
<evidence type="ECO:0000256" key="6">
    <source>
        <dbReference type="ARBA" id="ARBA00047942"/>
    </source>
</evidence>
<dbReference type="AlphaFoldDB" id="A0A3B1BIM5"/>
<proteinExistence type="predicted"/>
<dbReference type="InterPro" id="IPR022749">
    <property type="entry name" value="D12N6_MeTrfase_N"/>
</dbReference>
<dbReference type="GO" id="GO:0009007">
    <property type="term" value="F:site-specific DNA-methyltransferase (adenine-specific) activity"/>
    <property type="evidence" value="ECO:0007669"/>
    <property type="project" value="UniProtKB-EC"/>
</dbReference>
<dbReference type="PROSITE" id="PS00092">
    <property type="entry name" value="N6_MTASE"/>
    <property type="match status" value="1"/>
</dbReference>
<keyword evidence="5" id="KW-0680">Restriction system</keyword>
<evidence type="ECO:0000256" key="5">
    <source>
        <dbReference type="ARBA" id="ARBA00022747"/>
    </source>
</evidence>
<dbReference type="PANTHER" id="PTHR42933:SF4">
    <property type="entry name" value="TYPE I RESTRICTION ENZYME ECOKI METHYLASE SUBUNIT"/>
    <property type="match status" value="1"/>
</dbReference>
<evidence type="ECO:0000259" key="8">
    <source>
        <dbReference type="Pfam" id="PF12161"/>
    </source>
</evidence>
<dbReference type="CDD" id="cd02440">
    <property type="entry name" value="AdoMet_MTases"/>
    <property type="match status" value="1"/>
</dbReference>
<keyword evidence="2 9" id="KW-0489">Methyltransferase</keyword>
<dbReference type="GO" id="GO:0009307">
    <property type="term" value="P:DNA restriction-modification system"/>
    <property type="evidence" value="ECO:0007669"/>
    <property type="project" value="UniProtKB-KW"/>
</dbReference>
<dbReference type="GO" id="GO:0008170">
    <property type="term" value="F:N-methyltransferase activity"/>
    <property type="evidence" value="ECO:0007669"/>
    <property type="project" value="InterPro"/>
</dbReference>
<dbReference type="InterPro" id="IPR051537">
    <property type="entry name" value="DNA_Adenine_Mtase"/>
</dbReference>
<gene>
    <name evidence="9" type="ORF">MNBD_GAMMA25-2598</name>
</gene>